<dbReference type="Gene3D" id="1.20.1280.50">
    <property type="match status" value="1"/>
</dbReference>
<evidence type="ECO:0000313" key="3">
    <source>
        <dbReference type="EMBL" id="OIT06097.1"/>
    </source>
</evidence>
<dbReference type="InterPro" id="IPR036047">
    <property type="entry name" value="F-box-like_dom_sf"/>
</dbReference>
<feature type="region of interest" description="Disordered" evidence="1">
    <location>
        <begin position="1"/>
        <end position="30"/>
    </location>
</feature>
<dbReference type="CDD" id="cd22157">
    <property type="entry name" value="F-box_AtFBW1-like"/>
    <property type="match status" value="1"/>
</dbReference>
<dbReference type="Proteomes" id="UP000187609">
    <property type="component" value="Unassembled WGS sequence"/>
</dbReference>
<evidence type="ECO:0000259" key="2">
    <source>
        <dbReference type="PROSITE" id="PS50181"/>
    </source>
</evidence>
<keyword evidence="4" id="KW-1185">Reference proteome</keyword>
<dbReference type="Pfam" id="PF00646">
    <property type="entry name" value="F-box"/>
    <property type="match status" value="1"/>
</dbReference>
<dbReference type="PANTHER" id="PTHR31672">
    <property type="entry name" value="BNACNNG10540D PROTEIN"/>
    <property type="match status" value="1"/>
</dbReference>
<evidence type="ECO:0000256" key="1">
    <source>
        <dbReference type="SAM" id="MobiDB-lite"/>
    </source>
</evidence>
<dbReference type="PANTHER" id="PTHR31672:SF13">
    <property type="entry name" value="F-BOX PROTEIN CPR30-LIKE"/>
    <property type="match status" value="1"/>
</dbReference>
<dbReference type="Pfam" id="PF07734">
    <property type="entry name" value="FBA_1"/>
    <property type="match status" value="1"/>
</dbReference>
<feature type="compositionally biased region" description="Basic residues" evidence="1">
    <location>
        <begin position="8"/>
        <end position="24"/>
    </location>
</feature>
<dbReference type="SMART" id="SM00256">
    <property type="entry name" value="FBOX"/>
    <property type="match status" value="1"/>
</dbReference>
<name>A0A1J6JGJ8_NICAT</name>
<protein>
    <submittedName>
        <fullName evidence="3">F-boxkelch-repeat protein</fullName>
    </submittedName>
</protein>
<proteinExistence type="predicted"/>
<gene>
    <name evidence="3" type="ORF">A4A49_04447</name>
</gene>
<dbReference type="AlphaFoldDB" id="A0A1J6JGJ8"/>
<feature type="domain" description="F-box" evidence="2">
    <location>
        <begin position="30"/>
        <end position="80"/>
    </location>
</feature>
<dbReference type="Gramene" id="OIT06097">
    <property type="protein sequence ID" value="OIT06097"/>
    <property type="gene ID" value="A4A49_04447"/>
</dbReference>
<dbReference type="OrthoDB" id="591557at2759"/>
<evidence type="ECO:0000313" key="4">
    <source>
        <dbReference type="Proteomes" id="UP000187609"/>
    </source>
</evidence>
<reference evidence="3" key="1">
    <citation type="submission" date="2016-11" db="EMBL/GenBank/DDBJ databases">
        <title>The genome of Nicotiana attenuata.</title>
        <authorList>
            <person name="Xu S."/>
            <person name="Brockmoeller T."/>
            <person name="Gaquerel E."/>
            <person name="Navarro A."/>
            <person name="Kuhl H."/>
            <person name="Gase K."/>
            <person name="Ling Z."/>
            <person name="Zhou W."/>
            <person name="Kreitzer C."/>
            <person name="Stanke M."/>
            <person name="Tang H."/>
            <person name="Lyons E."/>
            <person name="Pandey P."/>
            <person name="Pandey S.P."/>
            <person name="Timmermann B."/>
            <person name="Baldwin I.T."/>
        </authorList>
    </citation>
    <scope>NUCLEOTIDE SEQUENCE [LARGE SCALE GENOMIC DNA]</scope>
    <source>
        <strain evidence="3">UT</strain>
    </source>
</reference>
<dbReference type="InterPro" id="IPR050796">
    <property type="entry name" value="SCF_F-box_component"/>
</dbReference>
<sequence>MPPSKGKGNGKKKGKGKGSSKKTKNTLSDPTSSCIFPREIISNILSRLPVKTLLRFSCVCKPWKKLISKPNFIATHFRHSSSLQSATCTSPIFIHTRHIKSFDHVLSLFDPHPESSPVVELDSPFPSYFQDMLVVGCCNGIVCLSQPPWGEMITLWNPAMRQYRTIKLSKTKPLMGIHSCVSVGLAYDSQENDFLILSLLCFRPAETRAPDEVEMCSTKSFSWKKLKNEVGFRVLGLICNVIIKGVPYWRAVVEDAHGSREVLVYFDVSKKVFDKLPMPGIRVGTKGYPVNLEDSLGMLIWEKTDKYNVNVWVMDDEDGWSKKCNVGITFGFDRTLGCLRNGDIVVEDENGVLLFDPVTSSVKAKFSIENAKKGSYVIFDYSESLVLIGGMLPVKKEAAEGKLAREYLLKAGINMKVFTTKNPQQAAFATSSIA</sequence>
<dbReference type="SMR" id="A0A1J6JGJ8"/>
<organism evidence="3 4">
    <name type="scientific">Nicotiana attenuata</name>
    <name type="common">Coyote tobacco</name>
    <dbReference type="NCBI Taxonomy" id="49451"/>
    <lineage>
        <taxon>Eukaryota</taxon>
        <taxon>Viridiplantae</taxon>
        <taxon>Streptophyta</taxon>
        <taxon>Embryophyta</taxon>
        <taxon>Tracheophyta</taxon>
        <taxon>Spermatophyta</taxon>
        <taxon>Magnoliopsida</taxon>
        <taxon>eudicotyledons</taxon>
        <taxon>Gunneridae</taxon>
        <taxon>Pentapetalae</taxon>
        <taxon>asterids</taxon>
        <taxon>lamiids</taxon>
        <taxon>Solanales</taxon>
        <taxon>Solanaceae</taxon>
        <taxon>Nicotianoideae</taxon>
        <taxon>Nicotianeae</taxon>
        <taxon>Nicotiana</taxon>
    </lineage>
</organism>
<dbReference type="OMA" id="CYDERND"/>
<dbReference type="InterPro" id="IPR006527">
    <property type="entry name" value="F-box-assoc_dom_typ1"/>
</dbReference>
<dbReference type="InterPro" id="IPR017451">
    <property type="entry name" value="F-box-assoc_interact_dom"/>
</dbReference>
<comment type="caution">
    <text evidence="3">The sequence shown here is derived from an EMBL/GenBank/DDBJ whole genome shotgun (WGS) entry which is preliminary data.</text>
</comment>
<dbReference type="EMBL" id="MJEQ01037184">
    <property type="protein sequence ID" value="OIT06097.1"/>
    <property type="molecule type" value="Genomic_DNA"/>
</dbReference>
<accession>A0A1J6JGJ8</accession>
<dbReference type="NCBIfam" id="TIGR01640">
    <property type="entry name" value="F_box_assoc_1"/>
    <property type="match status" value="1"/>
</dbReference>
<dbReference type="STRING" id="49451.A0A1J6JGJ8"/>
<dbReference type="InterPro" id="IPR001810">
    <property type="entry name" value="F-box_dom"/>
</dbReference>
<dbReference type="PROSITE" id="PS50181">
    <property type="entry name" value="FBOX"/>
    <property type="match status" value="1"/>
</dbReference>
<dbReference type="SUPFAM" id="SSF81383">
    <property type="entry name" value="F-box domain"/>
    <property type="match status" value="1"/>
</dbReference>